<dbReference type="VEuPathDB" id="FungiDB:MUCCIDRAFT_155203"/>
<dbReference type="InterPro" id="IPR050126">
    <property type="entry name" value="Ap4A_hydrolase"/>
</dbReference>
<dbReference type="PANTHER" id="PTHR42850">
    <property type="entry name" value="METALLOPHOSPHOESTERASE"/>
    <property type="match status" value="1"/>
</dbReference>
<accession>A0A168N9A9</accession>
<dbReference type="EMBL" id="AMYB01000002">
    <property type="protein sequence ID" value="OAD05976.1"/>
    <property type="molecule type" value="Genomic_DNA"/>
</dbReference>
<dbReference type="InterPro" id="IPR004843">
    <property type="entry name" value="Calcineurin-like_PHP"/>
</dbReference>
<evidence type="ECO:0000259" key="1">
    <source>
        <dbReference type="Pfam" id="PF00149"/>
    </source>
</evidence>
<dbReference type="PANTHER" id="PTHR42850:SF4">
    <property type="entry name" value="ZINC-DEPENDENT ENDOPOLYPHOSPHATASE"/>
    <property type="match status" value="1"/>
</dbReference>
<dbReference type="AlphaFoldDB" id="A0A168N9A9"/>
<evidence type="ECO:0000313" key="2">
    <source>
        <dbReference type="EMBL" id="OAD05976.1"/>
    </source>
</evidence>
<feature type="domain" description="Calcineurin-like phosphoesterase" evidence="1">
    <location>
        <begin position="18"/>
        <end position="90"/>
    </location>
</feature>
<dbReference type="GO" id="GO:0016791">
    <property type="term" value="F:phosphatase activity"/>
    <property type="evidence" value="ECO:0007669"/>
    <property type="project" value="TreeGrafter"/>
</dbReference>
<evidence type="ECO:0000313" key="3">
    <source>
        <dbReference type="Proteomes" id="UP000077051"/>
    </source>
</evidence>
<name>A0A168N9A9_MUCCL</name>
<dbReference type="InterPro" id="IPR029052">
    <property type="entry name" value="Metallo-depent_PP-like"/>
</dbReference>
<dbReference type="GO" id="GO:0005737">
    <property type="term" value="C:cytoplasm"/>
    <property type="evidence" value="ECO:0007669"/>
    <property type="project" value="TreeGrafter"/>
</dbReference>
<organism evidence="2 3">
    <name type="scientific">Mucor lusitanicus CBS 277.49</name>
    <dbReference type="NCBI Taxonomy" id="747725"/>
    <lineage>
        <taxon>Eukaryota</taxon>
        <taxon>Fungi</taxon>
        <taxon>Fungi incertae sedis</taxon>
        <taxon>Mucoromycota</taxon>
        <taxon>Mucoromycotina</taxon>
        <taxon>Mucoromycetes</taxon>
        <taxon>Mucorales</taxon>
        <taxon>Mucorineae</taxon>
        <taxon>Mucoraceae</taxon>
        <taxon>Mucor</taxon>
    </lineage>
</organism>
<comment type="caution">
    <text evidence="2">The sequence shown here is derived from an EMBL/GenBank/DDBJ whole genome shotgun (WGS) entry which is preliminary data.</text>
</comment>
<protein>
    <recommendedName>
        <fullName evidence="1">Calcineurin-like phosphoesterase domain-containing protein</fullName>
    </recommendedName>
</protein>
<reference evidence="2 3" key="1">
    <citation type="submission" date="2015-06" db="EMBL/GenBank/DDBJ databases">
        <title>Expansion of signal transduction pathways in fungi by whole-genome duplication.</title>
        <authorList>
            <consortium name="DOE Joint Genome Institute"/>
            <person name="Corrochano L.M."/>
            <person name="Kuo A."/>
            <person name="Marcet-Houben M."/>
            <person name="Polaino S."/>
            <person name="Salamov A."/>
            <person name="Villalobos J.M."/>
            <person name="Alvarez M.I."/>
            <person name="Avalos J."/>
            <person name="Benito E.P."/>
            <person name="Benoit I."/>
            <person name="Burger G."/>
            <person name="Camino L.P."/>
            <person name="Canovas D."/>
            <person name="Cerda-Olmedo E."/>
            <person name="Cheng J.-F."/>
            <person name="Dominguez A."/>
            <person name="Elias M."/>
            <person name="Eslava A.P."/>
            <person name="Glaser F."/>
            <person name="Grimwood J."/>
            <person name="Gutierrez G."/>
            <person name="Heitman J."/>
            <person name="Henrissat B."/>
            <person name="Iturriaga E.A."/>
            <person name="Lang B.F."/>
            <person name="Lavin J.L."/>
            <person name="Lee S."/>
            <person name="Li W."/>
            <person name="Lindquist E."/>
            <person name="Lopez-Garcia S."/>
            <person name="Luque E.M."/>
            <person name="Marcos A.T."/>
            <person name="Martin J."/>
            <person name="Mccluskey K."/>
            <person name="Medina H.R."/>
            <person name="Miralles-Duran A."/>
            <person name="Miyazaki A."/>
            <person name="Munoz-Torres E."/>
            <person name="Oguiza J.A."/>
            <person name="Ohm R."/>
            <person name="Olmedo M."/>
            <person name="Orejas M."/>
            <person name="Ortiz-Castellanos L."/>
            <person name="Pisabarro A.G."/>
            <person name="Rodriguez-Romero J."/>
            <person name="Ruiz-Herrera J."/>
            <person name="Ruiz-Vazquez R."/>
            <person name="Sanz C."/>
            <person name="Schackwitz W."/>
            <person name="Schmutz J."/>
            <person name="Shahriari M."/>
            <person name="Shelest E."/>
            <person name="Silva-Franco F."/>
            <person name="Soanes D."/>
            <person name="Syed K."/>
            <person name="Tagua V.G."/>
            <person name="Talbot N.J."/>
            <person name="Thon M."/>
            <person name="De Vries R.P."/>
            <person name="Wiebenga A."/>
            <person name="Yadav J.S."/>
            <person name="Braun E.L."/>
            <person name="Baker S."/>
            <person name="Garre V."/>
            <person name="Horwitz B."/>
            <person name="Torres-Martinez S."/>
            <person name="Idnurm A."/>
            <person name="Herrera-Estrella A."/>
            <person name="Gabaldon T."/>
            <person name="Grigoriev I.V."/>
        </authorList>
    </citation>
    <scope>NUCLEOTIDE SEQUENCE [LARGE SCALE GENOMIC DNA]</scope>
    <source>
        <strain evidence="2 3">CBS 277.49</strain>
    </source>
</reference>
<dbReference type="Pfam" id="PF00149">
    <property type="entry name" value="Metallophos"/>
    <property type="match status" value="1"/>
</dbReference>
<dbReference type="OrthoDB" id="10267127at2759"/>
<proteinExistence type="predicted"/>
<dbReference type="Proteomes" id="UP000077051">
    <property type="component" value="Unassembled WGS sequence"/>
</dbReference>
<dbReference type="Gene3D" id="3.60.21.10">
    <property type="match status" value="1"/>
</dbReference>
<keyword evidence="3" id="KW-1185">Reference proteome</keyword>
<dbReference type="STRING" id="747725.A0A168N9A9"/>
<sequence length="125" mass="13758">MTTIVTNNDESLQQKENIYVVGDVHGCVSELDKLVTKLNFNPATDQLILAGDLTAKGPDSVGVIRRAKELGAFCVRGNHDDKVIRLKTYELEKGENAMYPLSATMPEGNVPDPLKFKNYHVAIAK</sequence>
<gene>
    <name evidence="2" type="ORF">MUCCIDRAFT_155203</name>
</gene>
<dbReference type="SUPFAM" id="SSF56300">
    <property type="entry name" value="Metallo-dependent phosphatases"/>
    <property type="match status" value="1"/>
</dbReference>